<accession>A0ACC0C0F9</accession>
<protein>
    <submittedName>
        <fullName evidence="1">Uncharacterized protein</fullName>
    </submittedName>
</protein>
<organism evidence="1 2">
    <name type="scientific">Catharanthus roseus</name>
    <name type="common">Madagascar periwinkle</name>
    <name type="synonym">Vinca rosea</name>
    <dbReference type="NCBI Taxonomy" id="4058"/>
    <lineage>
        <taxon>Eukaryota</taxon>
        <taxon>Viridiplantae</taxon>
        <taxon>Streptophyta</taxon>
        <taxon>Embryophyta</taxon>
        <taxon>Tracheophyta</taxon>
        <taxon>Spermatophyta</taxon>
        <taxon>Magnoliopsida</taxon>
        <taxon>eudicotyledons</taxon>
        <taxon>Gunneridae</taxon>
        <taxon>Pentapetalae</taxon>
        <taxon>asterids</taxon>
        <taxon>lamiids</taxon>
        <taxon>Gentianales</taxon>
        <taxon>Apocynaceae</taxon>
        <taxon>Rauvolfioideae</taxon>
        <taxon>Vinceae</taxon>
        <taxon>Catharanthinae</taxon>
        <taxon>Catharanthus</taxon>
    </lineage>
</organism>
<evidence type="ECO:0000313" key="1">
    <source>
        <dbReference type="EMBL" id="KAI5678458.1"/>
    </source>
</evidence>
<dbReference type="EMBL" id="CM044702">
    <property type="protein sequence ID" value="KAI5678458.1"/>
    <property type="molecule type" value="Genomic_DNA"/>
</dbReference>
<keyword evidence="2" id="KW-1185">Reference proteome</keyword>
<name>A0ACC0C0F9_CATRO</name>
<dbReference type="Proteomes" id="UP001060085">
    <property type="component" value="Linkage Group LG02"/>
</dbReference>
<reference evidence="2" key="1">
    <citation type="journal article" date="2023" name="Nat. Plants">
        <title>Single-cell RNA sequencing provides a high-resolution roadmap for understanding the multicellular compartmentation of specialized metabolism.</title>
        <authorList>
            <person name="Sun S."/>
            <person name="Shen X."/>
            <person name="Li Y."/>
            <person name="Li Y."/>
            <person name="Wang S."/>
            <person name="Li R."/>
            <person name="Zhang H."/>
            <person name="Shen G."/>
            <person name="Guo B."/>
            <person name="Wei J."/>
            <person name="Xu J."/>
            <person name="St-Pierre B."/>
            <person name="Chen S."/>
            <person name="Sun C."/>
        </authorList>
    </citation>
    <scope>NUCLEOTIDE SEQUENCE [LARGE SCALE GENOMIC DNA]</scope>
</reference>
<proteinExistence type="predicted"/>
<comment type="caution">
    <text evidence="1">The sequence shown here is derived from an EMBL/GenBank/DDBJ whole genome shotgun (WGS) entry which is preliminary data.</text>
</comment>
<gene>
    <name evidence="1" type="ORF">M9H77_09408</name>
</gene>
<evidence type="ECO:0000313" key="2">
    <source>
        <dbReference type="Proteomes" id="UP001060085"/>
    </source>
</evidence>
<sequence length="169" mass="19442">MASENVIEVEEAGNRIVQVAYLDFKLVMLYKEPIMTFQLDWDEVAEPEEPSADIRKGWRRITKQRPTGAKDNMYQHPSCSRQLRSLKEIKNFIHERYRPSEAEREGQSWDEIGAYILLTPIEASPWDWNEGKENPNPQGMANENEATSYNDADRGRKNENEGNPSAGSP</sequence>